<proteinExistence type="inferred from homology"/>
<dbReference type="InterPro" id="IPR006683">
    <property type="entry name" value="Thioestr_dom"/>
</dbReference>
<gene>
    <name evidence="5" type="ORF">DRB17_00385</name>
</gene>
<name>A0A369TEJ1_9PROT</name>
<evidence type="ECO:0000256" key="1">
    <source>
        <dbReference type="ARBA" id="ARBA00008324"/>
    </source>
</evidence>
<reference evidence="5 6" key="1">
    <citation type="submission" date="2018-07" db="EMBL/GenBank/DDBJ databases">
        <title>Venubactetium sediminum gen. nov., sp. nov., isolated from a marine solar saltern.</title>
        <authorList>
            <person name="Wang S."/>
        </authorList>
    </citation>
    <scope>NUCLEOTIDE SEQUENCE [LARGE SCALE GENOMIC DNA]</scope>
    <source>
        <strain evidence="5 6">WD2A32</strain>
    </source>
</reference>
<dbReference type="EMBL" id="QPMH01000001">
    <property type="protein sequence ID" value="RDD63678.1"/>
    <property type="molecule type" value="Genomic_DNA"/>
</dbReference>
<feature type="domain" description="Thioesterase" evidence="4">
    <location>
        <begin position="58"/>
        <end position="135"/>
    </location>
</feature>
<dbReference type="Gene3D" id="3.10.129.10">
    <property type="entry name" value="Hotdog Thioesterase"/>
    <property type="match status" value="1"/>
</dbReference>
<evidence type="ECO:0000313" key="6">
    <source>
        <dbReference type="Proteomes" id="UP000253941"/>
    </source>
</evidence>
<dbReference type="NCBIfam" id="TIGR00369">
    <property type="entry name" value="unchar_dom_1"/>
    <property type="match status" value="1"/>
</dbReference>
<dbReference type="Pfam" id="PF03061">
    <property type="entry name" value="4HBT"/>
    <property type="match status" value="1"/>
</dbReference>
<dbReference type="SUPFAM" id="SSF54637">
    <property type="entry name" value="Thioesterase/thiol ester dehydrase-isomerase"/>
    <property type="match status" value="1"/>
</dbReference>
<dbReference type="InterPro" id="IPR039298">
    <property type="entry name" value="ACOT13"/>
</dbReference>
<organism evidence="5 6">
    <name type="scientific">Ferruginivarius sediminum</name>
    <dbReference type="NCBI Taxonomy" id="2661937"/>
    <lineage>
        <taxon>Bacteria</taxon>
        <taxon>Pseudomonadati</taxon>
        <taxon>Pseudomonadota</taxon>
        <taxon>Alphaproteobacteria</taxon>
        <taxon>Rhodospirillales</taxon>
        <taxon>Rhodospirillaceae</taxon>
        <taxon>Ferruginivarius</taxon>
    </lineage>
</organism>
<accession>A0A369TEJ1</accession>
<keyword evidence="2" id="KW-0378">Hydrolase</keyword>
<comment type="similarity">
    <text evidence="1">Belongs to the thioesterase PaaI family.</text>
</comment>
<dbReference type="Proteomes" id="UP000253941">
    <property type="component" value="Unassembled WGS sequence"/>
</dbReference>
<evidence type="ECO:0000259" key="4">
    <source>
        <dbReference type="Pfam" id="PF03061"/>
    </source>
</evidence>
<dbReference type="CDD" id="cd03443">
    <property type="entry name" value="PaaI_thioesterase"/>
    <property type="match status" value="1"/>
</dbReference>
<sequence>MANTRPDPIEKTDTAEKADPLTPHGGFADLVGYRIGDWESGHAEVILDVEARHLNRSGVAHGGVMSTLIDAACGYSGCYCTVPGNARRAMTLQLTTQFLGQVRHGDTLTATGRVVGGGRSVFFADCEVRTAKGELVGRGEGVFKYRRGSETPEGLPARQTHG</sequence>
<dbReference type="PANTHER" id="PTHR21660:SF1">
    <property type="entry name" value="ACYL-COENZYME A THIOESTERASE 13"/>
    <property type="match status" value="1"/>
</dbReference>
<evidence type="ECO:0000256" key="2">
    <source>
        <dbReference type="ARBA" id="ARBA00022801"/>
    </source>
</evidence>
<dbReference type="InterPro" id="IPR029069">
    <property type="entry name" value="HotDog_dom_sf"/>
</dbReference>
<protein>
    <submittedName>
        <fullName evidence="5">PaaI family thioesterase</fullName>
    </submittedName>
</protein>
<dbReference type="PANTHER" id="PTHR21660">
    <property type="entry name" value="THIOESTERASE SUPERFAMILY MEMBER-RELATED"/>
    <property type="match status" value="1"/>
</dbReference>
<comment type="caution">
    <text evidence="5">The sequence shown here is derived from an EMBL/GenBank/DDBJ whole genome shotgun (WGS) entry which is preliminary data.</text>
</comment>
<evidence type="ECO:0000256" key="3">
    <source>
        <dbReference type="SAM" id="MobiDB-lite"/>
    </source>
</evidence>
<dbReference type="GO" id="GO:0047617">
    <property type="term" value="F:fatty acyl-CoA hydrolase activity"/>
    <property type="evidence" value="ECO:0007669"/>
    <property type="project" value="InterPro"/>
</dbReference>
<feature type="region of interest" description="Disordered" evidence="3">
    <location>
        <begin position="1"/>
        <end position="23"/>
    </location>
</feature>
<keyword evidence="6" id="KW-1185">Reference proteome</keyword>
<feature type="compositionally biased region" description="Basic and acidic residues" evidence="3">
    <location>
        <begin position="7"/>
        <end position="19"/>
    </location>
</feature>
<dbReference type="AlphaFoldDB" id="A0A369TEJ1"/>
<evidence type="ECO:0000313" key="5">
    <source>
        <dbReference type="EMBL" id="RDD63678.1"/>
    </source>
</evidence>
<dbReference type="InterPro" id="IPR003736">
    <property type="entry name" value="PAAI_dom"/>
</dbReference>